<organism evidence="1 2">
    <name type="scientific">Pseudoalteromonas phenolica</name>
    <dbReference type="NCBI Taxonomy" id="161398"/>
    <lineage>
        <taxon>Bacteria</taxon>
        <taxon>Pseudomonadati</taxon>
        <taxon>Pseudomonadota</taxon>
        <taxon>Gammaproteobacteria</taxon>
        <taxon>Alteromonadales</taxon>
        <taxon>Pseudoalteromonadaceae</taxon>
        <taxon>Pseudoalteromonas</taxon>
    </lineage>
</organism>
<name>A0A5S3YPS2_9GAMM</name>
<gene>
    <name evidence="1" type="ORF">CWB73_19295</name>
</gene>
<evidence type="ECO:0000313" key="2">
    <source>
        <dbReference type="Proteomes" id="UP000307362"/>
    </source>
</evidence>
<protein>
    <submittedName>
        <fullName evidence="1">Uncharacterized protein</fullName>
    </submittedName>
</protein>
<accession>A0A5S3YPS2</accession>
<comment type="caution">
    <text evidence="1">The sequence shown here is derived from an EMBL/GenBank/DDBJ whole genome shotgun (WGS) entry which is preliminary data.</text>
</comment>
<sequence>MFCHEFVKNVEVTGAVNSFPKPRICYYKLNLKKIPNTVQNQTLQRFISYIKSQQVDKLPEFYSQLSDSDCVIVLKFCFEQALKNQETYIFFQDLCKQLITTKEVLPEGLITGINTLERLAFFSNALTEIEGYKQANRQGNTVIHALCSNAQQTQWPFNFLRSLMLFERNESLAHALGHKNHQSMRPIDCYLAFNHNLATLPDHEFTALLALIEIQSKASQQSEPGLLHAICQFLVKEKVNEQLNNAHQRVLLIASCFQTRVETVCTLLKI</sequence>
<dbReference type="AlphaFoldDB" id="A0A5S3YPS2"/>
<reference evidence="2" key="2">
    <citation type="submission" date="2019-06" db="EMBL/GenBank/DDBJ databases">
        <title>Co-occurence of chitin degradation, pigmentation and bioactivity in marine Pseudoalteromonas.</title>
        <authorList>
            <person name="Sonnenschein E.C."/>
            <person name="Bech P.K."/>
        </authorList>
    </citation>
    <scope>NUCLEOTIDE SEQUENCE [LARGE SCALE GENOMIC DNA]</scope>
    <source>
        <strain evidence="2">S1189</strain>
    </source>
</reference>
<reference evidence="1 2" key="1">
    <citation type="submission" date="2017-12" db="EMBL/GenBank/DDBJ databases">
        <authorList>
            <person name="Paulsen S."/>
            <person name="Gram L.K."/>
        </authorList>
    </citation>
    <scope>NUCLEOTIDE SEQUENCE [LARGE SCALE GENOMIC DNA]</scope>
    <source>
        <strain evidence="1 2">S1189</strain>
    </source>
</reference>
<dbReference type="Proteomes" id="UP000307362">
    <property type="component" value="Unassembled WGS sequence"/>
</dbReference>
<dbReference type="EMBL" id="PNCM01000053">
    <property type="protein sequence ID" value="TMP77675.1"/>
    <property type="molecule type" value="Genomic_DNA"/>
</dbReference>
<proteinExistence type="predicted"/>
<evidence type="ECO:0000313" key="1">
    <source>
        <dbReference type="EMBL" id="TMP77675.1"/>
    </source>
</evidence>